<name>A0A072VHS6_MEDTR</name>
<reference evidence="1 3" key="2">
    <citation type="journal article" date="2014" name="BMC Genomics">
        <title>An improved genome release (version Mt4.0) for the model legume Medicago truncatula.</title>
        <authorList>
            <person name="Tang H."/>
            <person name="Krishnakumar V."/>
            <person name="Bidwell S."/>
            <person name="Rosen B."/>
            <person name="Chan A."/>
            <person name="Zhou S."/>
            <person name="Gentzbittel L."/>
            <person name="Childs K.L."/>
            <person name="Yandell M."/>
            <person name="Gundlach H."/>
            <person name="Mayer K.F."/>
            <person name="Schwartz D.C."/>
            <person name="Town C.D."/>
        </authorList>
    </citation>
    <scope>GENOME REANNOTATION</scope>
    <source>
        <strain evidence="1">A17</strain>
        <strain evidence="2 3">cv. Jemalong A17</strain>
    </source>
</reference>
<dbReference type="AlphaFoldDB" id="A0A072VHS6"/>
<reference evidence="2" key="3">
    <citation type="submission" date="2015-04" db="UniProtKB">
        <authorList>
            <consortium name="EnsemblPlants"/>
        </authorList>
    </citation>
    <scope>IDENTIFICATION</scope>
    <source>
        <strain evidence="2">cv. Jemalong A17</strain>
    </source>
</reference>
<evidence type="ECO:0000313" key="2">
    <source>
        <dbReference type="EnsemblPlants" id="KEH40978"/>
    </source>
</evidence>
<keyword evidence="3" id="KW-1185">Reference proteome</keyword>
<proteinExistence type="predicted"/>
<protein>
    <submittedName>
        <fullName evidence="1 2">Uncharacterized protein</fullName>
    </submittedName>
</protein>
<dbReference type="Proteomes" id="UP000002051">
    <property type="component" value="Unassembled WGS sequence"/>
</dbReference>
<reference evidence="1 3" key="1">
    <citation type="journal article" date="2011" name="Nature">
        <title>The Medicago genome provides insight into the evolution of rhizobial symbioses.</title>
        <authorList>
            <person name="Young N.D."/>
            <person name="Debelle F."/>
            <person name="Oldroyd G.E."/>
            <person name="Geurts R."/>
            <person name="Cannon S.B."/>
            <person name="Udvardi M.K."/>
            <person name="Benedito V.A."/>
            <person name="Mayer K.F."/>
            <person name="Gouzy J."/>
            <person name="Schoof H."/>
            <person name="Van de Peer Y."/>
            <person name="Proost S."/>
            <person name="Cook D.R."/>
            <person name="Meyers B.C."/>
            <person name="Spannagl M."/>
            <person name="Cheung F."/>
            <person name="De Mita S."/>
            <person name="Krishnakumar V."/>
            <person name="Gundlach H."/>
            <person name="Zhou S."/>
            <person name="Mudge J."/>
            <person name="Bharti A.K."/>
            <person name="Murray J.D."/>
            <person name="Naoumkina M.A."/>
            <person name="Rosen B."/>
            <person name="Silverstein K.A."/>
            <person name="Tang H."/>
            <person name="Rombauts S."/>
            <person name="Zhao P.X."/>
            <person name="Zhou P."/>
            <person name="Barbe V."/>
            <person name="Bardou P."/>
            <person name="Bechner M."/>
            <person name="Bellec A."/>
            <person name="Berger A."/>
            <person name="Berges H."/>
            <person name="Bidwell S."/>
            <person name="Bisseling T."/>
            <person name="Choisne N."/>
            <person name="Couloux A."/>
            <person name="Denny R."/>
            <person name="Deshpande S."/>
            <person name="Dai X."/>
            <person name="Doyle J.J."/>
            <person name="Dudez A.M."/>
            <person name="Farmer A.D."/>
            <person name="Fouteau S."/>
            <person name="Franken C."/>
            <person name="Gibelin C."/>
            <person name="Gish J."/>
            <person name="Goldstein S."/>
            <person name="Gonzalez A.J."/>
            <person name="Green P.J."/>
            <person name="Hallab A."/>
            <person name="Hartog M."/>
            <person name="Hua A."/>
            <person name="Humphray S.J."/>
            <person name="Jeong D.H."/>
            <person name="Jing Y."/>
            <person name="Jocker A."/>
            <person name="Kenton S.M."/>
            <person name="Kim D.J."/>
            <person name="Klee K."/>
            <person name="Lai H."/>
            <person name="Lang C."/>
            <person name="Lin S."/>
            <person name="Macmil S.L."/>
            <person name="Magdelenat G."/>
            <person name="Matthews L."/>
            <person name="McCorrison J."/>
            <person name="Monaghan E.L."/>
            <person name="Mun J.H."/>
            <person name="Najar F.Z."/>
            <person name="Nicholson C."/>
            <person name="Noirot C."/>
            <person name="O'Bleness M."/>
            <person name="Paule C.R."/>
            <person name="Poulain J."/>
            <person name="Prion F."/>
            <person name="Qin B."/>
            <person name="Qu C."/>
            <person name="Retzel E.F."/>
            <person name="Riddle C."/>
            <person name="Sallet E."/>
            <person name="Samain S."/>
            <person name="Samson N."/>
            <person name="Sanders I."/>
            <person name="Saurat O."/>
            <person name="Scarpelli C."/>
            <person name="Schiex T."/>
            <person name="Segurens B."/>
            <person name="Severin A.J."/>
            <person name="Sherrier D.J."/>
            <person name="Shi R."/>
            <person name="Sims S."/>
            <person name="Singer S.R."/>
            <person name="Sinharoy S."/>
            <person name="Sterck L."/>
            <person name="Viollet A."/>
            <person name="Wang B.B."/>
            <person name="Wang K."/>
            <person name="Wang M."/>
            <person name="Wang X."/>
            <person name="Warfsmann J."/>
            <person name="Weissenbach J."/>
            <person name="White D.D."/>
            <person name="White J.D."/>
            <person name="Wiley G.B."/>
            <person name="Wincker P."/>
            <person name="Xing Y."/>
            <person name="Yang L."/>
            <person name="Yao Z."/>
            <person name="Ying F."/>
            <person name="Zhai J."/>
            <person name="Zhou L."/>
            <person name="Zuber A."/>
            <person name="Denarie J."/>
            <person name="Dixon R.A."/>
            <person name="May G.D."/>
            <person name="Schwartz D.C."/>
            <person name="Rogers J."/>
            <person name="Quetier F."/>
            <person name="Town C.D."/>
            <person name="Roe B.A."/>
        </authorList>
    </citation>
    <scope>NUCLEOTIDE SEQUENCE [LARGE SCALE GENOMIC DNA]</scope>
    <source>
        <strain evidence="1">A17</strain>
        <strain evidence="2 3">cv. Jemalong A17</strain>
    </source>
</reference>
<dbReference type="EnsemblPlants" id="KEH40978">
    <property type="protein sequence ID" value="KEH40978"/>
    <property type="gene ID" value="MTR_1g040325"/>
</dbReference>
<organism evidence="1 3">
    <name type="scientific">Medicago truncatula</name>
    <name type="common">Barrel medic</name>
    <name type="synonym">Medicago tribuloides</name>
    <dbReference type="NCBI Taxonomy" id="3880"/>
    <lineage>
        <taxon>Eukaryota</taxon>
        <taxon>Viridiplantae</taxon>
        <taxon>Streptophyta</taxon>
        <taxon>Embryophyta</taxon>
        <taxon>Tracheophyta</taxon>
        <taxon>Spermatophyta</taxon>
        <taxon>Magnoliopsida</taxon>
        <taxon>eudicotyledons</taxon>
        <taxon>Gunneridae</taxon>
        <taxon>Pentapetalae</taxon>
        <taxon>rosids</taxon>
        <taxon>fabids</taxon>
        <taxon>Fabales</taxon>
        <taxon>Fabaceae</taxon>
        <taxon>Papilionoideae</taxon>
        <taxon>50 kb inversion clade</taxon>
        <taxon>NPAAA clade</taxon>
        <taxon>Hologalegina</taxon>
        <taxon>IRL clade</taxon>
        <taxon>Trifolieae</taxon>
        <taxon>Medicago</taxon>
    </lineage>
</organism>
<evidence type="ECO:0000313" key="3">
    <source>
        <dbReference type="Proteomes" id="UP000002051"/>
    </source>
</evidence>
<gene>
    <name evidence="1" type="ordered locus">MTR_1g040325</name>
</gene>
<sequence>MQFDQFQVNEVVPKCLHSYFVALIPKIESPLVLDDYRLISLLGILYKILSKSSGRINIQRGSKQGDPRALFLFLLVAEGYSGLIRNAVRRNLFKG</sequence>
<dbReference type="EMBL" id="CM001217">
    <property type="protein sequence ID" value="KEH40978.1"/>
    <property type="molecule type" value="Genomic_DNA"/>
</dbReference>
<dbReference type="HOGENOM" id="CLU_2375960_0_0_1"/>
<evidence type="ECO:0000313" key="1">
    <source>
        <dbReference type="EMBL" id="KEH40978.1"/>
    </source>
</evidence>
<accession>A0A072VHS6</accession>